<comment type="subcellular location">
    <subcellularLocation>
        <location evidence="6">Cytoplasm</location>
    </subcellularLocation>
</comment>
<dbReference type="InterPro" id="IPR023064">
    <property type="entry name" value="D-ribose_pyranase"/>
</dbReference>
<evidence type="ECO:0000313" key="7">
    <source>
        <dbReference type="EMBL" id="URI08519.1"/>
    </source>
</evidence>
<dbReference type="EMBL" id="CP097636">
    <property type="protein sequence ID" value="URI08519.1"/>
    <property type="molecule type" value="Genomic_DNA"/>
</dbReference>
<keyword evidence="8" id="KW-1185">Reference proteome</keyword>
<dbReference type="Pfam" id="PF05025">
    <property type="entry name" value="RbsD_FucU"/>
    <property type="match status" value="1"/>
</dbReference>
<gene>
    <name evidence="6 7" type="primary">rbsD</name>
    <name evidence="7" type="ORF">MW290_23340</name>
</gene>
<dbReference type="EC" id="5.4.99.62" evidence="2 6"/>
<dbReference type="Proteomes" id="UP001056201">
    <property type="component" value="Chromosome 2"/>
</dbReference>
<dbReference type="Gene3D" id="3.40.1650.10">
    <property type="entry name" value="RbsD-like domain"/>
    <property type="match status" value="1"/>
</dbReference>
<comment type="function">
    <text evidence="6">Catalyzes the interconversion of beta-pyran and beta-furan forms of D-ribose.</text>
</comment>
<accession>A0ABY4SBB0</accession>
<feature type="binding site" evidence="6">
    <location>
        <position position="102"/>
    </location>
    <ligand>
        <name>substrate</name>
    </ligand>
</feature>
<comment type="similarity">
    <text evidence="6">Belongs to the RbsD / FucU family. RbsD subfamily.</text>
</comment>
<sequence>MKRNRLLHAELSRVIASLGHGDALVIGDAGLPIPDAPQGHGGPQRIDLAVTRGVPAFDDVLAAVLSEMQVERALIATEACDGGSALPAWVAPIDAPVQAVSHEDLKLATRSARAVVRTGEFTPYRNVVLLAGVVF</sequence>
<dbReference type="GO" id="GO:0062193">
    <property type="term" value="F:D-ribose pyranase activity"/>
    <property type="evidence" value="ECO:0007669"/>
    <property type="project" value="UniProtKB-EC"/>
</dbReference>
<feature type="binding site" evidence="6">
    <location>
        <position position="28"/>
    </location>
    <ligand>
        <name>substrate</name>
    </ligand>
</feature>
<evidence type="ECO:0000256" key="4">
    <source>
        <dbReference type="ARBA" id="ARBA00023235"/>
    </source>
</evidence>
<comment type="subunit">
    <text evidence="6">Homodecamer.</text>
</comment>
<dbReference type="SUPFAM" id="SSF102546">
    <property type="entry name" value="RbsD-like"/>
    <property type="match status" value="1"/>
</dbReference>
<keyword evidence="4 6" id="KW-0413">Isomerase</keyword>
<reference evidence="7" key="1">
    <citation type="submission" date="2022-05" db="EMBL/GenBank/DDBJ databases">
        <title>An RpoN-dependent PEP-CTERM gene is involved in floc formation of an Aquincola tertiaricarbonis strain.</title>
        <authorList>
            <person name="Qiu D."/>
            <person name="Xia M."/>
        </authorList>
    </citation>
    <scope>NUCLEOTIDE SEQUENCE</scope>
    <source>
        <strain evidence="7">RN12</strain>
    </source>
</reference>
<proteinExistence type="inferred from homology"/>
<dbReference type="InterPro" id="IPR023750">
    <property type="entry name" value="RbsD-like_sf"/>
</dbReference>
<evidence type="ECO:0000313" key="8">
    <source>
        <dbReference type="Proteomes" id="UP001056201"/>
    </source>
</evidence>
<evidence type="ECO:0000256" key="3">
    <source>
        <dbReference type="ARBA" id="ARBA00022490"/>
    </source>
</evidence>
<organism evidence="7 8">
    <name type="scientific">Aquincola tertiaricarbonis</name>
    <dbReference type="NCBI Taxonomy" id="391953"/>
    <lineage>
        <taxon>Bacteria</taxon>
        <taxon>Pseudomonadati</taxon>
        <taxon>Pseudomonadota</taxon>
        <taxon>Betaproteobacteria</taxon>
        <taxon>Burkholderiales</taxon>
        <taxon>Sphaerotilaceae</taxon>
        <taxon>Aquincola</taxon>
    </lineage>
</organism>
<evidence type="ECO:0000256" key="2">
    <source>
        <dbReference type="ARBA" id="ARBA00012862"/>
    </source>
</evidence>
<comment type="catalytic activity">
    <reaction evidence="1 6">
        <text>beta-D-ribopyranose = beta-D-ribofuranose</text>
        <dbReference type="Rhea" id="RHEA:25432"/>
        <dbReference type="ChEBI" id="CHEBI:27476"/>
        <dbReference type="ChEBI" id="CHEBI:47002"/>
        <dbReference type="EC" id="5.4.99.62"/>
    </reaction>
</comment>
<dbReference type="PANTHER" id="PTHR37831">
    <property type="entry name" value="D-RIBOSE PYRANASE"/>
    <property type="match status" value="1"/>
</dbReference>
<dbReference type="HAMAP" id="MF_01661">
    <property type="entry name" value="D_rib_pyranase"/>
    <property type="match status" value="1"/>
</dbReference>
<dbReference type="InterPro" id="IPR007721">
    <property type="entry name" value="RbsD_FucU"/>
</dbReference>
<comment type="pathway">
    <text evidence="6">Carbohydrate metabolism; D-ribose degradation; D-ribose 5-phosphate from beta-D-ribopyranose: step 1/2.</text>
</comment>
<keyword evidence="3 6" id="KW-0963">Cytoplasm</keyword>
<evidence type="ECO:0000256" key="5">
    <source>
        <dbReference type="ARBA" id="ARBA00023277"/>
    </source>
</evidence>
<dbReference type="PANTHER" id="PTHR37831:SF1">
    <property type="entry name" value="D-RIBOSE PYRANASE"/>
    <property type="match status" value="1"/>
</dbReference>
<dbReference type="RefSeq" id="WP_250196741.1">
    <property type="nucleotide sequence ID" value="NZ_CP097636.1"/>
</dbReference>
<evidence type="ECO:0000256" key="1">
    <source>
        <dbReference type="ARBA" id="ARBA00000223"/>
    </source>
</evidence>
<comment type="caution">
    <text evidence="6">Lacks conserved residue(s) required for the propagation of feature annotation.</text>
</comment>
<keyword evidence="5 6" id="KW-0119">Carbohydrate metabolism</keyword>
<protein>
    <recommendedName>
        <fullName evidence="2 6">D-ribose pyranase</fullName>
        <ecNumber evidence="2 6">5.4.99.62</ecNumber>
    </recommendedName>
</protein>
<feature type="active site" description="Proton donor" evidence="6">
    <location>
        <position position="20"/>
    </location>
</feature>
<evidence type="ECO:0000256" key="6">
    <source>
        <dbReference type="HAMAP-Rule" id="MF_01661"/>
    </source>
</evidence>
<dbReference type="NCBIfam" id="NF008761">
    <property type="entry name" value="PRK11797.1"/>
    <property type="match status" value="1"/>
</dbReference>
<name>A0ABY4SBB0_AQUTE</name>